<keyword evidence="17" id="KW-1185">Reference proteome</keyword>
<dbReference type="InterPro" id="IPR011032">
    <property type="entry name" value="GroES-like_sf"/>
</dbReference>
<evidence type="ECO:0000256" key="10">
    <source>
        <dbReference type="ARBA" id="ARBA00023160"/>
    </source>
</evidence>
<organism evidence="16 17">
    <name type="scientific">Strongylocentrotus purpuratus</name>
    <name type="common">Purple sea urchin</name>
    <dbReference type="NCBI Taxonomy" id="7668"/>
    <lineage>
        <taxon>Eukaryota</taxon>
        <taxon>Metazoa</taxon>
        <taxon>Echinodermata</taxon>
        <taxon>Eleutherozoa</taxon>
        <taxon>Echinozoa</taxon>
        <taxon>Echinoidea</taxon>
        <taxon>Euechinoidea</taxon>
        <taxon>Echinacea</taxon>
        <taxon>Camarodonta</taxon>
        <taxon>Echinidea</taxon>
        <taxon>Strongylocentrotidae</taxon>
        <taxon>Strongylocentrotus</taxon>
    </lineage>
</organism>
<dbReference type="AlphaFoldDB" id="A0A7M7NMI1"/>
<dbReference type="Pfam" id="PF00107">
    <property type="entry name" value="ADH_zinc_N"/>
    <property type="match status" value="1"/>
</dbReference>
<dbReference type="InterPro" id="IPR020843">
    <property type="entry name" value="ER"/>
</dbReference>
<dbReference type="Pfam" id="PF08240">
    <property type="entry name" value="ADH_N"/>
    <property type="match status" value="1"/>
</dbReference>
<feature type="domain" description="Enoyl reductase (ER)" evidence="15">
    <location>
        <begin position="40"/>
        <end position="370"/>
    </location>
</feature>
<reference evidence="16" key="2">
    <citation type="submission" date="2021-01" db="UniProtKB">
        <authorList>
            <consortium name="EnsemblMetazoa"/>
        </authorList>
    </citation>
    <scope>IDENTIFICATION</scope>
</reference>
<dbReference type="CDD" id="cd08290">
    <property type="entry name" value="ETR"/>
    <property type="match status" value="1"/>
</dbReference>
<name>A0A7M7NMI1_STRPU</name>
<dbReference type="GO" id="GO:0005739">
    <property type="term" value="C:mitochondrion"/>
    <property type="evidence" value="ECO:0000318"/>
    <property type="project" value="GO_Central"/>
</dbReference>
<keyword evidence="4" id="KW-0276">Fatty acid metabolism</keyword>
<dbReference type="PANTHER" id="PTHR43981">
    <property type="entry name" value="ENOYL-[ACYL-CARRIER-PROTEIN] REDUCTASE, MITOCHONDRIAL"/>
    <property type="match status" value="1"/>
</dbReference>
<dbReference type="GO" id="GO:0006631">
    <property type="term" value="P:fatty acid metabolic process"/>
    <property type="evidence" value="ECO:0000318"/>
    <property type="project" value="GO_Central"/>
</dbReference>
<dbReference type="EnsemblMetazoa" id="XM_030982986">
    <property type="protein sequence ID" value="XP_030838846"/>
    <property type="gene ID" value="LOC574708"/>
</dbReference>
<dbReference type="FunCoup" id="A0A7M7NMI1">
    <property type="interactions" value="2095"/>
</dbReference>
<dbReference type="Gene3D" id="3.40.50.720">
    <property type="entry name" value="NAD(P)-binding Rossmann-like Domain"/>
    <property type="match status" value="1"/>
</dbReference>
<dbReference type="InParanoid" id="A0A7M7NMI1"/>
<proteinExistence type="inferred from homology"/>
<comment type="catalytic activity">
    <reaction evidence="14">
        <text>a 2,3-saturated acyl-[ACP] + NADP(+) = a (2E)-enoyl-[ACP] + NADPH + H(+)</text>
        <dbReference type="Rhea" id="RHEA:22564"/>
        <dbReference type="Rhea" id="RHEA-COMP:9925"/>
        <dbReference type="Rhea" id="RHEA-COMP:9926"/>
        <dbReference type="ChEBI" id="CHEBI:15378"/>
        <dbReference type="ChEBI" id="CHEBI:57783"/>
        <dbReference type="ChEBI" id="CHEBI:58349"/>
        <dbReference type="ChEBI" id="CHEBI:78784"/>
        <dbReference type="ChEBI" id="CHEBI:78785"/>
        <dbReference type="EC" id="1.3.1.104"/>
    </reaction>
</comment>
<keyword evidence="7" id="KW-0560">Oxidoreductase</keyword>
<evidence type="ECO:0000256" key="12">
    <source>
        <dbReference type="ARBA" id="ARBA00041058"/>
    </source>
</evidence>
<evidence type="ECO:0000313" key="16">
    <source>
        <dbReference type="EnsemblMetazoa" id="XP_030838846"/>
    </source>
</evidence>
<dbReference type="InterPro" id="IPR013154">
    <property type="entry name" value="ADH-like_N"/>
</dbReference>
<keyword evidence="10" id="KW-0275">Fatty acid biosynthesis</keyword>
<accession>A0A7M7NMI1</accession>
<comment type="subcellular location">
    <subcellularLocation>
        <location evidence="1">Mitochondrion</location>
    </subcellularLocation>
</comment>
<dbReference type="SMART" id="SM00829">
    <property type="entry name" value="PKS_ER"/>
    <property type="match status" value="1"/>
</dbReference>
<keyword evidence="5" id="KW-0521">NADP</keyword>
<evidence type="ECO:0000256" key="4">
    <source>
        <dbReference type="ARBA" id="ARBA00022832"/>
    </source>
</evidence>
<keyword evidence="3" id="KW-0444">Lipid biosynthesis</keyword>
<evidence type="ECO:0000259" key="15">
    <source>
        <dbReference type="SMART" id="SM00829"/>
    </source>
</evidence>
<evidence type="ECO:0000256" key="1">
    <source>
        <dbReference type="ARBA" id="ARBA00004173"/>
    </source>
</evidence>
<dbReference type="InterPro" id="IPR036291">
    <property type="entry name" value="NAD(P)-bd_dom_sf"/>
</dbReference>
<dbReference type="KEGG" id="spu:574708"/>
<dbReference type="PANTHER" id="PTHR43981:SF2">
    <property type="entry name" value="ENOYL-[ACYL-CARRIER-PROTEIN] REDUCTASE, MITOCHONDRIAL"/>
    <property type="match status" value="1"/>
</dbReference>
<comment type="similarity">
    <text evidence="2">Belongs to the zinc-containing alcohol dehydrogenase family. Quinone oxidoreductase subfamily.</text>
</comment>
<evidence type="ECO:0000256" key="11">
    <source>
        <dbReference type="ARBA" id="ARBA00038963"/>
    </source>
</evidence>
<evidence type="ECO:0000256" key="6">
    <source>
        <dbReference type="ARBA" id="ARBA00022946"/>
    </source>
</evidence>
<evidence type="ECO:0000256" key="8">
    <source>
        <dbReference type="ARBA" id="ARBA00023098"/>
    </source>
</evidence>
<evidence type="ECO:0000256" key="7">
    <source>
        <dbReference type="ARBA" id="ARBA00023002"/>
    </source>
</evidence>
<keyword evidence="6" id="KW-0809">Transit peptide</keyword>
<evidence type="ECO:0000313" key="17">
    <source>
        <dbReference type="Proteomes" id="UP000007110"/>
    </source>
</evidence>
<dbReference type="SUPFAM" id="SSF50129">
    <property type="entry name" value="GroES-like"/>
    <property type="match status" value="1"/>
</dbReference>
<dbReference type="OrthoDB" id="7482721at2759"/>
<dbReference type="FunFam" id="3.40.50.720:FF:000112">
    <property type="entry name" value="Enoyl-[acyl-carrier-protein] reductase 1, mitochondrial"/>
    <property type="match status" value="1"/>
</dbReference>
<sequence>MAAPMSIMNTVKWISKSLKISRLQVSCGSLLPVRYSSAVGSSKSLVYEKYGDPVKVVKLEQRPLPEVDDDSVLVKMIASPVNPSDINSIQGIYPIKPAFPAVAGFEGVGEIQEVGSNVKDLTPGERVIFQGSVTGTWCSHLVCPANQVMVVPEGTPPLIAATVKVNACTAYRMLADFENLVEGDTVVQNAANSGAGQALIQIAAARGLKTINIVRDRPDLQELTDYLHGLGATVVTTEGDLRKGASSLLKDLPKPKLAVNAVGGKSIIALVKQIQHGGTIVTYGGMSKQPVMVPTGSLIFDDLKFKGYWMSRWHQENAGSEEARQMFDQLCRWGGTGQLRAPQHRLVDIDNYGSALEKALGEYSTEKQILTFGS</sequence>
<dbReference type="RefSeq" id="XP_030838846.1">
    <property type="nucleotide sequence ID" value="XM_030982986.1"/>
</dbReference>
<dbReference type="Proteomes" id="UP000007110">
    <property type="component" value="Unassembled WGS sequence"/>
</dbReference>
<dbReference type="InterPro" id="IPR013149">
    <property type="entry name" value="ADH-like_C"/>
</dbReference>
<dbReference type="GO" id="GO:0141148">
    <property type="term" value="F:enoyl-[acyl-carrier-protein] reductase (NADPH) activity"/>
    <property type="evidence" value="ECO:0007669"/>
    <property type="project" value="UniProtKB-EC"/>
</dbReference>
<evidence type="ECO:0000256" key="9">
    <source>
        <dbReference type="ARBA" id="ARBA00023128"/>
    </source>
</evidence>
<evidence type="ECO:0000256" key="14">
    <source>
        <dbReference type="ARBA" id="ARBA00048843"/>
    </source>
</evidence>
<evidence type="ECO:0000256" key="3">
    <source>
        <dbReference type="ARBA" id="ARBA00022516"/>
    </source>
</evidence>
<dbReference type="Gene3D" id="3.90.180.10">
    <property type="entry name" value="Medium-chain alcohol dehydrogenases, catalytic domain"/>
    <property type="match status" value="1"/>
</dbReference>
<reference evidence="17" key="1">
    <citation type="submission" date="2015-02" db="EMBL/GenBank/DDBJ databases">
        <title>Genome sequencing for Strongylocentrotus purpuratus.</title>
        <authorList>
            <person name="Murali S."/>
            <person name="Liu Y."/>
            <person name="Vee V."/>
            <person name="English A."/>
            <person name="Wang M."/>
            <person name="Skinner E."/>
            <person name="Han Y."/>
            <person name="Muzny D.M."/>
            <person name="Worley K.C."/>
            <person name="Gibbs R.A."/>
        </authorList>
    </citation>
    <scope>NUCLEOTIDE SEQUENCE</scope>
</reference>
<dbReference type="GO" id="GO:0006633">
    <property type="term" value="P:fatty acid biosynthetic process"/>
    <property type="evidence" value="ECO:0007669"/>
    <property type="project" value="UniProtKB-KW"/>
</dbReference>
<dbReference type="GeneID" id="574708"/>
<dbReference type="EC" id="1.3.1.104" evidence="11"/>
<evidence type="ECO:0000256" key="5">
    <source>
        <dbReference type="ARBA" id="ARBA00022857"/>
    </source>
</evidence>
<evidence type="ECO:0000256" key="13">
    <source>
        <dbReference type="ARBA" id="ARBA00042123"/>
    </source>
</evidence>
<keyword evidence="9" id="KW-0496">Mitochondrion</keyword>
<dbReference type="OMA" id="WVAPLNG"/>
<dbReference type="SUPFAM" id="SSF51735">
    <property type="entry name" value="NAD(P)-binding Rossmann-fold domains"/>
    <property type="match status" value="1"/>
</dbReference>
<dbReference type="InterPro" id="IPR051034">
    <property type="entry name" value="Mito_Enoyl-ACP_Reductase"/>
</dbReference>
<protein>
    <recommendedName>
        <fullName evidence="12">Enoyl-[acyl-carrier-protein] reductase, mitochondrial</fullName>
        <ecNumber evidence="11">1.3.1.104</ecNumber>
    </recommendedName>
    <alternativeName>
        <fullName evidence="13">2-enoyl thioester reductase</fullName>
    </alternativeName>
</protein>
<keyword evidence="8" id="KW-0443">Lipid metabolism</keyword>
<evidence type="ECO:0000256" key="2">
    <source>
        <dbReference type="ARBA" id="ARBA00010371"/>
    </source>
</evidence>